<organism evidence="2 3">
    <name type="scientific">Balaenoptera physalus</name>
    <name type="common">Fin whale</name>
    <name type="synonym">Balaena physalus</name>
    <dbReference type="NCBI Taxonomy" id="9770"/>
    <lineage>
        <taxon>Eukaryota</taxon>
        <taxon>Metazoa</taxon>
        <taxon>Chordata</taxon>
        <taxon>Craniata</taxon>
        <taxon>Vertebrata</taxon>
        <taxon>Euteleostomi</taxon>
        <taxon>Mammalia</taxon>
        <taxon>Eutheria</taxon>
        <taxon>Laurasiatheria</taxon>
        <taxon>Artiodactyla</taxon>
        <taxon>Whippomorpha</taxon>
        <taxon>Cetacea</taxon>
        <taxon>Mysticeti</taxon>
        <taxon>Balaenopteridae</taxon>
        <taxon>Balaenoptera</taxon>
    </lineage>
</organism>
<dbReference type="Proteomes" id="UP000437017">
    <property type="component" value="Unassembled WGS sequence"/>
</dbReference>
<evidence type="ECO:0000313" key="3">
    <source>
        <dbReference type="Proteomes" id="UP000437017"/>
    </source>
</evidence>
<dbReference type="AlphaFoldDB" id="A0A643CI71"/>
<dbReference type="EMBL" id="SGJD01001535">
    <property type="protein sequence ID" value="KAB0399485.1"/>
    <property type="molecule type" value="Genomic_DNA"/>
</dbReference>
<feature type="region of interest" description="Disordered" evidence="1">
    <location>
        <begin position="1"/>
        <end position="39"/>
    </location>
</feature>
<feature type="compositionally biased region" description="Polar residues" evidence="1">
    <location>
        <begin position="231"/>
        <end position="243"/>
    </location>
</feature>
<comment type="caution">
    <text evidence="2">The sequence shown here is derived from an EMBL/GenBank/DDBJ whole genome shotgun (WGS) entry which is preliminary data.</text>
</comment>
<keyword evidence="3" id="KW-1185">Reference proteome</keyword>
<feature type="region of interest" description="Disordered" evidence="1">
    <location>
        <begin position="81"/>
        <end position="133"/>
    </location>
</feature>
<evidence type="ECO:0000313" key="2">
    <source>
        <dbReference type="EMBL" id="KAB0399485.1"/>
    </source>
</evidence>
<sequence length="285" mass="29759">MLRDAGLTASGGRDLRAPKATPSRALGAQAYHSSCRPSPAVWGDSARMRLCFPSDKEGPGGSEVRQFRLVARKHHPAHVMEANLGRDSLGTPRTEAGSPVESEPRGRGRGGQGQCQLSPVGKALPASGLPGPPAAITRVLSQQPGPGARLCPRTGALGMERAGAARAGPGWTVAVCASPREDALIRAVPRMLTQRSPRTFWSIGISTSAPKRHQAFPASRLRLGCEPKSHGTLQPNSTSSSELDPTETEDATPLTQGPKCLCGKVLEDKDQPPAGRAQALAGLDG</sequence>
<feature type="region of interest" description="Disordered" evidence="1">
    <location>
        <begin position="224"/>
        <end position="285"/>
    </location>
</feature>
<name>A0A643CI71_BALPH</name>
<evidence type="ECO:0000256" key="1">
    <source>
        <dbReference type="SAM" id="MobiDB-lite"/>
    </source>
</evidence>
<gene>
    <name evidence="2" type="ORF">E2I00_015797</name>
</gene>
<protein>
    <submittedName>
        <fullName evidence="2">Uncharacterized protein</fullName>
    </submittedName>
</protein>
<proteinExistence type="predicted"/>
<reference evidence="2 3" key="1">
    <citation type="journal article" date="2019" name="PLoS ONE">
        <title>Genomic analyses reveal an absence of contemporary introgressive admixture between fin whales and blue whales, despite known hybrids.</title>
        <authorList>
            <person name="Westbury M.V."/>
            <person name="Petersen B."/>
            <person name="Lorenzen E.D."/>
        </authorList>
    </citation>
    <scope>NUCLEOTIDE SEQUENCE [LARGE SCALE GENOMIC DNA]</scope>
    <source>
        <strain evidence="2">FinWhale-01</strain>
    </source>
</reference>
<accession>A0A643CI71</accession>